<keyword evidence="1" id="KW-0805">Transcription regulation</keyword>
<dbReference type="OrthoDB" id="9800645at2"/>
<dbReference type="Gene3D" id="1.10.10.10">
    <property type="entry name" value="Winged helix-like DNA-binding domain superfamily/Winged helix DNA-binding domain"/>
    <property type="match status" value="1"/>
</dbReference>
<dbReference type="RefSeq" id="WP_099911891.1">
    <property type="nucleotide sequence ID" value="NZ_AWWI01000115.1"/>
</dbReference>
<keyword evidence="3" id="KW-0804">Transcription</keyword>
<dbReference type="PANTHER" id="PTHR43537">
    <property type="entry name" value="TRANSCRIPTIONAL REGULATOR, GNTR FAMILY"/>
    <property type="match status" value="1"/>
</dbReference>
<gene>
    <name evidence="5" type="ORF">P775_16665</name>
</gene>
<evidence type="ECO:0000256" key="2">
    <source>
        <dbReference type="ARBA" id="ARBA00023125"/>
    </source>
</evidence>
<evidence type="ECO:0000256" key="3">
    <source>
        <dbReference type="ARBA" id="ARBA00023163"/>
    </source>
</evidence>
<dbReference type="CDD" id="cd07377">
    <property type="entry name" value="WHTH_GntR"/>
    <property type="match status" value="1"/>
</dbReference>
<protein>
    <recommendedName>
        <fullName evidence="4">HTH gntR-type domain-containing protein</fullName>
    </recommendedName>
</protein>
<dbReference type="PROSITE" id="PS50949">
    <property type="entry name" value="HTH_GNTR"/>
    <property type="match status" value="1"/>
</dbReference>
<evidence type="ECO:0000313" key="5">
    <source>
        <dbReference type="EMBL" id="PIL19075.1"/>
    </source>
</evidence>
<keyword evidence="6" id="KW-1185">Reference proteome</keyword>
<accession>A0A2G8RBX6</accession>
<dbReference type="InterPro" id="IPR008920">
    <property type="entry name" value="TF_FadR/GntR_C"/>
</dbReference>
<dbReference type="SMART" id="SM00895">
    <property type="entry name" value="FCD"/>
    <property type="match status" value="1"/>
</dbReference>
<feature type="domain" description="HTH gntR-type" evidence="4">
    <location>
        <begin position="12"/>
        <end position="80"/>
    </location>
</feature>
<evidence type="ECO:0000313" key="6">
    <source>
        <dbReference type="Proteomes" id="UP000231259"/>
    </source>
</evidence>
<dbReference type="EMBL" id="AWWI01000115">
    <property type="protein sequence ID" value="PIL19075.1"/>
    <property type="molecule type" value="Genomic_DNA"/>
</dbReference>
<dbReference type="SMART" id="SM00345">
    <property type="entry name" value="HTH_GNTR"/>
    <property type="match status" value="1"/>
</dbReference>
<dbReference type="GO" id="GO:0003700">
    <property type="term" value="F:DNA-binding transcription factor activity"/>
    <property type="evidence" value="ECO:0007669"/>
    <property type="project" value="InterPro"/>
</dbReference>
<dbReference type="AlphaFoldDB" id="A0A2G8RBX6"/>
<dbReference type="Proteomes" id="UP000231259">
    <property type="component" value="Unassembled WGS sequence"/>
</dbReference>
<dbReference type="Pfam" id="PF07729">
    <property type="entry name" value="FCD"/>
    <property type="match status" value="1"/>
</dbReference>
<dbReference type="Gene3D" id="1.20.120.530">
    <property type="entry name" value="GntR ligand-binding domain-like"/>
    <property type="match status" value="1"/>
</dbReference>
<proteinExistence type="predicted"/>
<dbReference type="GO" id="GO:0003677">
    <property type="term" value="F:DNA binding"/>
    <property type="evidence" value="ECO:0007669"/>
    <property type="project" value="UniProtKB-KW"/>
</dbReference>
<reference evidence="5 6" key="1">
    <citation type="submission" date="2013-09" db="EMBL/GenBank/DDBJ databases">
        <title>Genome sequencing of Phaeobacter antarcticus sp. nov. SM1211.</title>
        <authorList>
            <person name="Zhang X.-Y."/>
            <person name="Liu C."/>
            <person name="Chen X.-L."/>
            <person name="Xie B.-B."/>
            <person name="Qin Q.-L."/>
            <person name="Rong J.-C."/>
            <person name="Zhang Y.-Z."/>
        </authorList>
    </citation>
    <scope>NUCLEOTIDE SEQUENCE [LARGE SCALE GENOMIC DNA]</scope>
    <source>
        <strain evidence="5 6">SM1211</strain>
    </source>
</reference>
<dbReference type="SUPFAM" id="SSF46785">
    <property type="entry name" value="Winged helix' DNA-binding domain"/>
    <property type="match status" value="1"/>
</dbReference>
<dbReference type="Pfam" id="PF00392">
    <property type="entry name" value="GntR"/>
    <property type="match status" value="1"/>
</dbReference>
<dbReference type="InterPro" id="IPR011711">
    <property type="entry name" value="GntR_C"/>
</dbReference>
<dbReference type="InterPro" id="IPR036390">
    <property type="entry name" value="WH_DNA-bd_sf"/>
</dbReference>
<dbReference type="PANTHER" id="PTHR43537:SF5">
    <property type="entry name" value="UXU OPERON TRANSCRIPTIONAL REGULATOR"/>
    <property type="match status" value="1"/>
</dbReference>
<evidence type="ECO:0000256" key="1">
    <source>
        <dbReference type="ARBA" id="ARBA00023015"/>
    </source>
</evidence>
<dbReference type="InterPro" id="IPR000524">
    <property type="entry name" value="Tscrpt_reg_HTH_GntR"/>
</dbReference>
<organism evidence="5 6">
    <name type="scientific">Puniceibacterium antarcticum</name>
    <dbReference type="NCBI Taxonomy" id="1206336"/>
    <lineage>
        <taxon>Bacteria</taxon>
        <taxon>Pseudomonadati</taxon>
        <taxon>Pseudomonadota</taxon>
        <taxon>Alphaproteobacteria</taxon>
        <taxon>Rhodobacterales</taxon>
        <taxon>Paracoccaceae</taxon>
        <taxon>Puniceibacterium</taxon>
    </lineage>
</organism>
<dbReference type="PRINTS" id="PR00035">
    <property type="entry name" value="HTHGNTR"/>
</dbReference>
<evidence type="ECO:0000259" key="4">
    <source>
        <dbReference type="PROSITE" id="PS50949"/>
    </source>
</evidence>
<comment type="caution">
    <text evidence="5">The sequence shown here is derived from an EMBL/GenBank/DDBJ whole genome shotgun (WGS) entry which is preliminary data.</text>
</comment>
<sequence>MTGESPQFLRTTHLPTRIAEQFTQQIQSGGLKAGDRLPTELAMSKNFGVSRTVIREAIARLRNEGMIETRQGVGAFVIDRPARHIRLEDGGLSAEDFRGLFQLRVPLEIEAAGLAAQNHTAEHLQQMDQALLRMETAGDGANDGIIADLDFHRTIALATGNDYFVQFLGAISDRVLKTILLSREKIRLDTLISMVNREHSALRNAIASGDPLKARQAMRAHMVGSTERVELKLDFYR</sequence>
<dbReference type="InterPro" id="IPR036388">
    <property type="entry name" value="WH-like_DNA-bd_sf"/>
</dbReference>
<keyword evidence="2" id="KW-0238">DNA-binding</keyword>
<name>A0A2G8RBX6_9RHOB</name>
<dbReference type="SUPFAM" id="SSF48008">
    <property type="entry name" value="GntR ligand-binding domain-like"/>
    <property type="match status" value="1"/>
</dbReference>